<organism evidence="2 3">
    <name type="scientific">Enterococcus cecorum</name>
    <dbReference type="NCBI Taxonomy" id="44008"/>
    <lineage>
        <taxon>Bacteria</taxon>
        <taxon>Bacillati</taxon>
        <taxon>Bacillota</taxon>
        <taxon>Bacilli</taxon>
        <taxon>Lactobacillales</taxon>
        <taxon>Enterococcaceae</taxon>
        <taxon>Enterococcus</taxon>
    </lineage>
</organism>
<gene>
    <name evidence="2" type="ORF">B5E88_12270</name>
</gene>
<evidence type="ECO:0000313" key="3">
    <source>
        <dbReference type="Proteomes" id="UP000196074"/>
    </source>
</evidence>
<proteinExistence type="predicted"/>
<reference evidence="3" key="1">
    <citation type="submission" date="2017-04" db="EMBL/GenBank/DDBJ databases">
        <title>Function of individual gut microbiota members based on whole genome sequencing of pure cultures obtained from chicken caecum.</title>
        <authorList>
            <person name="Medvecky M."/>
            <person name="Cejkova D."/>
            <person name="Polansky O."/>
            <person name="Karasova D."/>
            <person name="Kubasova T."/>
            <person name="Cizek A."/>
            <person name="Rychlik I."/>
        </authorList>
    </citation>
    <scope>NUCLEOTIDE SEQUENCE [LARGE SCALE GENOMIC DNA]</scope>
    <source>
        <strain evidence="3">An144</strain>
    </source>
</reference>
<accession>A0A1Y4QPN8</accession>
<feature type="transmembrane region" description="Helical" evidence="1">
    <location>
        <begin position="6"/>
        <end position="23"/>
    </location>
</feature>
<dbReference type="EMBL" id="NFLC01000059">
    <property type="protein sequence ID" value="OUQ07207.1"/>
    <property type="molecule type" value="Genomic_DNA"/>
</dbReference>
<keyword evidence="1" id="KW-0812">Transmembrane</keyword>
<keyword evidence="1" id="KW-0472">Membrane</keyword>
<keyword evidence="1" id="KW-1133">Transmembrane helix</keyword>
<protein>
    <submittedName>
        <fullName evidence="2">Uncharacterized protein</fullName>
    </submittedName>
</protein>
<dbReference type="Proteomes" id="UP000196074">
    <property type="component" value="Unassembled WGS sequence"/>
</dbReference>
<name>A0A1Y4QPN8_9ENTE</name>
<comment type="caution">
    <text evidence="2">The sequence shown here is derived from an EMBL/GenBank/DDBJ whole genome shotgun (WGS) entry which is preliminary data.</text>
</comment>
<dbReference type="AlphaFoldDB" id="A0A1Y4QPN8"/>
<evidence type="ECO:0000256" key="1">
    <source>
        <dbReference type="SAM" id="Phobius"/>
    </source>
</evidence>
<evidence type="ECO:0000313" key="2">
    <source>
        <dbReference type="EMBL" id="OUQ07207.1"/>
    </source>
</evidence>
<sequence>MFEYFSLMTFFSFISVFIYYMYLKHEKKSGILEDEMLSWLTKMYLILIYILLNLGIVEILYLIRY</sequence>
<feature type="transmembrane region" description="Helical" evidence="1">
    <location>
        <begin position="44"/>
        <end position="63"/>
    </location>
</feature>